<dbReference type="EMBL" id="CP020472">
    <property type="protein sequence ID" value="ARD23449.1"/>
    <property type="molecule type" value="Genomic_DNA"/>
</dbReference>
<organism evidence="2 3">
    <name type="scientific">Shewanella japonica</name>
    <dbReference type="NCBI Taxonomy" id="93973"/>
    <lineage>
        <taxon>Bacteria</taxon>
        <taxon>Pseudomonadati</taxon>
        <taxon>Pseudomonadota</taxon>
        <taxon>Gammaproteobacteria</taxon>
        <taxon>Alteromonadales</taxon>
        <taxon>Shewanellaceae</taxon>
        <taxon>Shewanella</taxon>
    </lineage>
</organism>
<name>A0ABN4YP56_9GAMM</name>
<keyword evidence="1" id="KW-0472">Membrane</keyword>
<keyword evidence="1" id="KW-0812">Transmembrane</keyword>
<proteinExistence type="predicted"/>
<feature type="transmembrane region" description="Helical" evidence="1">
    <location>
        <begin position="16"/>
        <end position="33"/>
    </location>
</feature>
<protein>
    <submittedName>
        <fullName evidence="2">Uncharacterized protein</fullName>
    </submittedName>
</protein>
<gene>
    <name evidence="2" type="ORF">SJ2017_3181</name>
</gene>
<evidence type="ECO:0000313" key="3">
    <source>
        <dbReference type="Proteomes" id="UP000191820"/>
    </source>
</evidence>
<evidence type="ECO:0000313" key="2">
    <source>
        <dbReference type="EMBL" id="ARD23449.1"/>
    </source>
</evidence>
<feature type="transmembrane region" description="Helical" evidence="1">
    <location>
        <begin position="39"/>
        <end position="56"/>
    </location>
</feature>
<evidence type="ECO:0000256" key="1">
    <source>
        <dbReference type="SAM" id="Phobius"/>
    </source>
</evidence>
<accession>A0ABN4YP56</accession>
<reference evidence="2 3" key="1">
    <citation type="submission" date="2017-03" db="EMBL/GenBank/DDBJ databases">
        <title>Genome sequencing of Shewanella japonica KCTC 22435.</title>
        <authorList>
            <person name="Kim K.M."/>
        </authorList>
    </citation>
    <scope>NUCLEOTIDE SEQUENCE [LARGE SCALE GENOMIC DNA]</scope>
    <source>
        <strain evidence="2 3">KCTC 22435</strain>
    </source>
</reference>
<keyword evidence="1" id="KW-1133">Transmembrane helix</keyword>
<sequence>MGMPRWNLSDTIERKIRLSSLVVTALIIFYELLNGDISTQFPAMYLCVFVFPAVYFTNKTQDKYFPLLKEYVQATRIVAIFMTLASLCVWGYATYLRLSIPPMPSHLIYNM</sequence>
<feature type="transmembrane region" description="Helical" evidence="1">
    <location>
        <begin position="77"/>
        <end position="95"/>
    </location>
</feature>
<keyword evidence="3" id="KW-1185">Reference proteome</keyword>
<dbReference type="Proteomes" id="UP000191820">
    <property type="component" value="Chromosome"/>
</dbReference>